<feature type="transmembrane region" description="Helical" evidence="4">
    <location>
        <begin position="188"/>
        <end position="208"/>
    </location>
</feature>
<dbReference type="OMA" id="NTWGMAN"/>
<dbReference type="AlphaFoldDB" id="A0A0U5FXA7"/>
<sequence length="468" mass="49055">MSTSSTDRDLSLQHVDETVGKRDSSSEREVEKDTPPQSEPAPPAPPAAPAIPPPPNGGLQAWLQVFGGFLFVLNTWGMANAFGVFQTYYATTLLTESSQSSISWIGSIQGFLLLFVGVFCGRAFDAGYFYPVAGTGIFLSVFGMMMTSLGSEYYQIFLAQGLCLGLGSGFLFTPSISLVGTYFSTRRGLATGIAASGSSVGGIIFPVLIRRLIKTAGFPWAVRAMAFIMLATLLLGISLLKPRLPPRKSGPVVDVAAFRDPAYTTFVIGLALGFMAFFIPFFYAESYALNIGVDTELSFYTLSIMNAAGMVGRLVPNAIGDVLGPLNIILPCTYISGITILAWIAAKTLGGLLATSILYSFFSGGLMALPPAILVSLSPSLNQIGVRVGMALTIGSLGVLIGSPIAGAILAGQSGGSSSGSHDHEGEAGVHGLEFSGTLAFTGVALLVCGGFMSATRVVRKGLRWEKV</sequence>
<evidence type="ECO:0000313" key="7">
    <source>
        <dbReference type="Proteomes" id="UP000054771"/>
    </source>
</evidence>
<keyword evidence="4" id="KW-0812">Transmembrane</keyword>
<dbReference type="Pfam" id="PF07690">
    <property type="entry name" value="MFS_1"/>
    <property type="match status" value="1"/>
</dbReference>
<evidence type="ECO:0000313" key="6">
    <source>
        <dbReference type="EMBL" id="CEL04155.1"/>
    </source>
</evidence>
<keyword evidence="4" id="KW-0472">Membrane</keyword>
<dbReference type="InterPro" id="IPR020846">
    <property type="entry name" value="MFS_dom"/>
</dbReference>
<keyword evidence="7" id="KW-1185">Reference proteome</keyword>
<dbReference type="Gene3D" id="1.20.1250.20">
    <property type="entry name" value="MFS general substrate transporter like domains"/>
    <property type="match status" value="2"/>
</dbReference>
<dbReference type="PANTHER" id="PTHR11360">
    <property type="entry name" value="MONOCARBOXYLATE TRANSPORTER"/>
    <property type="match status" value="1"/>
</dbReference>
<dbReference type="OrthoDB" id="6509908at2759"/>
<comment type="similarity">
    <text evidence="2">Belongs to the major facilitator superfamily. Monocarboxylate porter (TC 2.A.1.13) family.</text>
</comment>
<dbReference type="InterPro" id="IPR036259">
    <property type="entry name" value="MFS_trans_sf"/>
</dbReference>
<dbReference type="InterPro" id="IPR050327">
    <property type="entry name" value="Proton-linked_MCT"/>
</dbReference>
<comment type="subcellular location">
    <subcellularLocation>
        <location evidence="1">Membrane</location>
        <topology evidence="1">Multi-pass membrane protein</topology>
    </subcellularLocation>
</comment>
<dbReference type="PANTHER" id="PTHR11360:SF234">
    <property type="entry name" value="MFS-TYPE TRANSPORTER DBAD-RELATED"/>
    <property type="match status" value="1"/>
</dbReference>
<feature type="domain" description="Major facilitator superfamily (MFS) profile" evidence="5">
    <location>
        <begin position="60"/>
        <end position="463"/>
    </location>
</feature>
<dbReference type="InterPro" id="IPR011701">
    <property type="entry name" value="MFS"/>
</dbReference>
<feature type="transmembrane region" description="Helical" evidence="4">
    <location>
        <begin position="153"/>
        <end position="176"/>
    </location>
</feature>
<dbReference type="GO" id="GO:0016020">
    <property type="term" value="C:membrane"/>
    <property type="evidence" value="ECO:0007669"/>
    <property type="project" value="UniProtKB-SubCell"/>
</dbReference>
<feature type="transmembrane region" description="Helical" evidence="4">
    <location>
        <begin position="102"/>
        <end position="121"/>
    </location>
</feature>
<dbReference type="Proteomes" id="UP000054771">
    <property type="component" value="Unassembled WGS sequence"/>
</dbReference>
<feature type="region of interest" description="Disordered" evidence="3">
    <location>
        <begin position="1"/>
        <end position="53"/>
    </location>
</feature>
<feature type="transmembrane region" description="Helical" evidence="4">
    <location>
        <begin position="220"/>
        <end position="240"/>
    </location>
</feature>
<feature type="transmembrane region" description="Helical" evidence="4">
    <location>
        <begin position="389"/>
        <end position="411"/>
    </location>
</feature>
<feature type="transmembrane region" description="Helical" evidence="4">
    <location>
        <begin position="357"/>
        <end position="377"/>
    </location>
</feature>
<gene>
    <name evidence="6" type="ORF">ASPCAL05287</name>
</gene>
<dbReference type="PROSITE" id="PS50850">
    <property type="entry name" value="MFS"/>
    <property type="match status" value="1"/>
</dbReference>
<dbReference type="SUPFAM" id="SSF103473">
    <property type="entry name" value="MFS general substrate transporter"/>
    <property type="match status" value="1"/>
</dbReference>
<keyword evidence="4" id="KW-1133">Transmembrane helix</keyword>
<accession>A0A0U5FXA7</accession>
<evidence type="ECO:0000259" key="5">
    <source>
        <dbReference type="PROSITE" id="PS50850"/>
    </source>
</evidence>
<evidence type="ECO:0000256" key="2">
    <source>
        <dbReference type="ARBA" id="ARBA00006727"/>
    </source>
</evidence>
<feature type="transmembrane region" description="Helical" evidence="4">
    <location>
        <begin position="128"/>
        <end position="147"/>
    </location>
</feature>
<protein>
    <recommendedName>
        <fullName evidence="5">Major facilitator superfamily (MFS) profile domain-containing protein</fullName>
    </recommendedName>
</protein>
<dbReference type="EMBL" id="CDMC01000004">
    <property type="protein sequence ID" value="CEL04155.1"/>
    <property type="molecule type" value="Genomic_DNA"/>
</dbReference>
<dbReference type="GO" id="GO:0022857">
    <property type="term" value="F:transmembrane transporter activity"/>
    <property type="evidence" value="ECO:0007669"/>
    <property type="project" value="InterPro"/>
</dbReference>
<reference evidence="7" key="1">
    <citation type="journal article" date="2016" name="Genome Announc.">
        <title>Draft genome sequences of fungus Aspergillus calidoustus.</title>
        <authorList>
            <person name="Horn F."/>
            <person name="Linde J."/>
            <person name="Mattern D.J."/>
            <person name="Walther G."/>
            <person name="Guthke R."/>
            <person name="Scherlach K."/>
            <person name="Martin K."/>
            <person name="Brakhage A.A."/>
            <person name="Petzke L."/>
            <person name="Valiante V."/>
        </authorList>
    </citation>
    <scope>NUCLEOTIDE SEQUENCE [LARGE SCALE GENOMIC DNA]</scope>
    <source>
        <strain evidence="7">SF006504</strain>
    </source>
</reference>
<dbReference type="CDD" id="cd17352">
    <property type="entry name" value="MFS_MCT_SLC16"/>
    <property type="match status" value="1"/>
</dbReference>
<evidence type="ECO:0000256" key="4">
    <source>
        <dbReference type="SAM" id="Phobius"/>
    </source>
</evidence>
<evidence type="ECO:0000256" key="3">
    <source>
        <dbReference type="SAM" id="MobiDB-lite"/>
    </source>
</evidence>
<feature type="transmembrane region" description="Helical" evidence="4">
    <location>
        <begin position="261"/>
        <end position="282"/>
    </location>
</feature>
<feature type="compositionally biased region" description="Basic and acidic residues" evidence="3">
    <location>
        <begin position="1"/>
        <end position="34"/>
    </location>
</feature>
<organism evidence="6 7">
    <name type="scientific">Aspergillus calidoustus</name>
    <dbReference type="NCBI Taxonomy" id="454130"/>
    <lineage>
        <taxon>Eukaryota</taxon>
        <taxon>Fungi</taxon>
        <taxon>Dikarya</taxon>
        <taxon>Ascomycota</taxon>
        <taxon>Pezizomycotina</taxon>
        <taxon>Eurotiomycetes</taxon>
        <taxon>Eurotiomycetidae</taxon>
        <taxon>Eurotiales</taxon>
        <taxon>Aspergillaceae</taxon>
        <taxon>Aspergillus</taxon>
        <taxon>Aspergillus subgen. Nidulantes</taxon>
    </lineage>
</organism>
<feature type="transmembrane region" description="Helical" evidence="4">
    <location>
        <begin position="439"/>
        <end position="459"/>
    </location>
</feature>
<name>A0A0U5FXA7_ASPCI</name>
<feature type="transmembrane region" description="Helical" evidence="4">
    <location>
        <begin position="61"/>
        <end position="82"/>
    </location>
</feature>
<feature type="compositionally biased region" description="Pro residues" evidence="3">
    <location>
        <begin position="37"/>
        <end position="53"/>
    </location>
</feature>
<proteinExistence type="inferred from homology"/>
<feature type="transmembrane region" description="Helical" evidence="4">
    <location>
        <begin position="297"/>
        <end position="315"/>
    </location>
</feature>
<evidence type="ECO:0000256" key="1">
    <source>
        <dbReference type="ARBA" id="ARBA00004141"/>
    </source>
</evidence>
<feature type="transmembrane region" description="Helical" evidence="4">
    <location>
        <begin position="322"/>
        <end position="345"/>
    </location>
</feature>